<organism evidence="2 3">
    <name type="scientific">Pseudofrankia inefficax (strain DSM 45817 / CECT 9037 / DDB 130130 / EuI1c)</name>
    <name type="common">Frankia inefficax</name>
    <dbReference type="NCBI Taxonomy" id="298654"/>
    <lineage>
        <taxon>Bacteria</taxon>
        <taxon>Bacillati</taxon>
        <taxon>Actinomycetota</taxon>
        <taxon>Actinomycetes</taxon>
        <taxon>Frankiales</taxon>
        <taxon>Frankiaceae</taxon>
        <taxon>Pseudofrankia</taxon>
    </lineage>
</organism>
<dbReference type="AlphaFoldDB" id="E3J606"/>
<evidence type="ECO:0000256" key="1">
    <source>
        <dbReference type="SAM" id="SignalP"/>
    </source>
</evidence>
<protein>
    <recommendedName>
        <fullName evidence="4">Lipoprotein</fullName>
    </recommendedName>
</protein>
<accession>E3J606</accession>
<proteinExistence type="predicted"/>
<sequence length="243" mass="24711" precursor="true">MLSIRVTSRRFQATAAAVALAFSAALAGCSAGSDSAAGTPAPSVASESTAKLDPMDYIYTQGPETAGFKLDQSSAGAGDPTSHDDAIFLDIDGCLGKNVGAPTAVATGPTLTSQDGFTSVDSNAEIVTTAQRAAHLQELKDPRLDGCIKKLMGQSSGSGASQDETIKSLTWRTAPVPAGALARVAYTGQVTASGAKTSVYLDVVFLGAGRVENEVALFSAIRPPDETLVSAVTAQLAAKLKSQ</sequence>
<evidence type="ECO:0000313" key="2">
    <source>
        <dbReference type="EMBL" id="ADP78297.1"/>
    </source>
</evidence>
<gene>
    <name evidence="2" type="ordered locus">FraEuI1c_0209</name>
</gene>
<feature type="signal peptide" evidence="1">
    <location>
        <begin position="1"/>
        <end position="27"/>
    </location>
</feature>
<reference evidence="2 3" key="1">
    <citation type="submission" date="2010-10" db="EMBL/GenBank/DDBJ databases">
        <title>Complete sequence of Frankia sp. EuI1c.</title>
        <authorList>
            <consortium name="US DOE Joint Genome Institute"/>
            <person name="Lucas S."/>
            <person name="Copeland A."/>
            <person name="Lapidus A."/>
            <person name="Cheng J.-F."/>
            <person name="Bruce D."/>
            <person name="Goodwin L."/>
            <person name="Pitluck S."/>
            <person name="Chertkov O."/>
            <person name="Detter J.C."/>
            <person name="Han C."/>
            <person name="Tapia R."/>
            <person name="Land M."/>
            <person name="Hauser L."/>
            <person name="Jeffries C."/>
            <person name="Kyrpides N."/>
            <person name="Ivanova N."/>
            <person name="Mikhailova N."/>
            <person name="Beauchemin N."/>
            <person name="Sen A."/>
            <person name="Sur S.A."/>
            <person name="Gtari M."/>
            <person name="Wall L."/>
            <person name="Tisa L."/>
            <person name="Woyke T."/>
        </authorList>
    </citation>
    <scope>NUCLEOTIDE SEQUENCE [LARGE SCALE GENOMIC DNA]</scope>
    <source>
        <strain evidence="3">DSM 45817 / CECT 9037 / EuI1c</strain>
    </source>
</reference>
<evidence type="ECO:0000313" key="3">
    <source>
        <dbReference type="Proteomes" id="UP000002484"/>
    </source>
</evidence>
<dbReference type="OrthoDB" id="3211903at2"/>
<dbReference type="InParanoid" id="E3J606"/>
<feature type="chain" id="PRO_5038944039" description="Lipoprotein" evidence="1">
    <location>
        <begin position="28"/>
        <end position="243"/>
    </location>
</feature>
<keyword evidence="1" id="KW-0732">Signal</keyword>
<dbReference type="PROSITE" id="PS51257">
    <property type="entry name" value="PROKAR_LIPOPROTEIN"/>
    <property type="match status" value="1"/>
</dbReference>
<dbReference type="KEGG" id="fri:FraEuI1c_0209"/>
<name>E3J606_PSEI1</name>
<dbReference type="EMBL" id="CP002299">
    <property type="protein sequence ID" value="ADP78297.1"/>
    <property type="molecule type" value="Genomic_DNA"/>
</dbReference>
<dbReference type="Proteomes" id="UP000002484">
    <property type="component" value="Chromosome"/>
</dbReference>
<evidence type="ECO:0008006" key="4">
    <source>
        <dbReference type="Google" id="ProtNLM"/>
    </source>
</evidence>
<dbReference type="RefSeq" id="WP_013421420.1">
    <property type="nucleotide sequence ID" value="NC_014666.1"/>
</dbReference>
<keyword evidence="3" id="KW-1185">Reference proteome</keyword>
<dbReference type="HOGENOM" id="CLU_092005_0_0_11"/>